<reference evidence="8" key="1">
    <citation type="submission" date="2020-04" db="EMBL/GenBank/DDBJ databases">
        <authorList>
            <person name="Zhang T."/>
        </authorList>
    </citation>
    <scope>NUCLEOTIDE SEQUENCE</scope>
    <source>
        <strain evidence="8">HKST-UBA02</strain>
    </source>
</reference>
<evidence type="ECO:0000256" key="2">
    <source>
        <dbReference type="ARBA" id="ARBA00022475"/>
    </source>
</evidence>
<evidence type="ECO:0000256" key="1">
    <source>
        <dbReference type="ARBA" id="ARBA00004401"/>
    </source>
</evidence>
<comment type="subcellular location">
    <subcellularLocation>
        <location evidence="1">Cell membrane</location>
        <topology evidence="1">Single-pass type II membrane protein</topology>
    </subcellularLocation>
</comment>
<evidence type="ECO:0000256" key="4">
    <source>
        <dbReference type="ARBA" id="ARBA00022692"/>
    </source>
</evidence>
<reference evidence="8" key="2">
    <citation type="journal article" date="2021" name="Microbiome">
        <title>Successional dynamics and alternative stable states in a saline activated sludge microbial community over 9 years.</title>
        <authorList>
            <person name="Wang Y."/>
            <person name="Ye J."/>
            <person name="Ju F."/>
            <person name="Liu L."/>
            <person name="Boyd J.A."/>
            <person name="Deng Y."/>
            <person name="Parks D.H."/>
            <person name="Jiang X."/>
            <person name="Yin X."/>
            <person name="Woodcroft B.J."/>
            <person name="Tyson G.W."/>
            <person name="Hugenholtz P."/>
            <person name="Polz M.F."/>
            <person name="Zhang T."/>
        </authorList>
    </citation>
    <scope>NUCLEOTIDE SEQUENCE</scope>
    <source>
        <strain evidence="8">HKST-UBA02</strain>
    </source>
</reference>
<accession>A0A955LW66</accession>
<organism evidence="8 9">
    <name type="scientific">candidate division WWE3 bacterium</name>
    <dbReference type="NCBI Taxonomy" id="2053526"/>
    <lineage>
        <taxon>Bacteria</taxon>
        <taxon>Katanobacteria</taxon>
    </lineage>
</organism>
<gene>
    <name evidence="8" type="ORF">KC573_00765</name>
</gene>
<evidence type="ECO:0000256" key="3">
    <source>
        <dbReference type="ARBA" id="ARBA00022618"/>
    </source>
</evidence>
<dbReference type="AlphaFoldDB" id="A0A955LW66"/>
<dbReference type="Proteomes" id="UP000699691">
    <property type="component" value="Unassembled WGS sequence"/>
</dbReference>
<evidence type="ECO:0000313" key="8">
    <source>
        <dbReference type="EMBL" id="MCA9397334.1"/>
    </source>
</evidence>
<dbReference type="HAMAP" id="MF_00910">
    <property type="entry name" value="FtsL"/>
    <property type="match status" value="1"/>
</dbReference>
<evidence type="ECO:0000313" key="9">
    <source>
        <dbReference type="Proteomes" id="UP000699691"/>
    </source>
</evidence>
<evidence type="ECO:0000256" key="6">
    <source>
        <dbReference type="ARBA" id="ARBA00023136"/>
    </source>
</evidence>
<dbReference type="EMBL" id="JAGQKY010000019">
    <property type="protein sequence ID" value="MCA9397334.1"/>
    <property type="molecule type" value="Genomic_DNA"/>
</dbReference>
<keyword evidence="2" id="KW-1003">Cell membrane</keyword>
<keyword evidence="3" id="KW-0132">Cell division</keyword>
<keyword evidence="7" id="KW-0131">Cell cycle</keyword>
<keyword evidence="6" id="KW-0472">Membrane</keyword>
<dbReference type="InterPro" id="IPR011922">
    <property type="entry name" value="Cell_div_FtsL"/>
</dbReference>
<dbReference type="InterPro" id="IPR007060">
    <property type="entry name" value="FtsL/DivIC"/>
</dbReference>
<comment type="caution">
    <text evidence="8">The sequence shown here is derived from an EMBL/GenBank/DDBJ whole genome shotgun (WGS) entry which is preliminary data.</text>
</comment>
<sequence length="118" mass="13894">MRRRILTTILLLSILAVVMHIVRTSYKTYVSSHRVDMLEQEIADLHDQNKELEAEIALRQSPLYIEQIARNKLNLVKPNEKLVVVTEDKVSQEVKEEVLRMQEKPPYELWLQLLVPSF</sequence>
<evidence type="ECO:0000256" key="7">
    <source>
        <dbReference type="ARBA" id="ARBA00023306"/>
    </source>
</evidence>
<proteinExistence type="inferred from homology"/>
<name>A0A955LW66_UNCKA</name>
<dbReference type="GO" id="GO:0005886">
    <property type="term" value="C:plasma membrane"/>
    <property type="evidence" value="ECO:0007669"/>
    <property type="project" value="UniProtKB-SubCell"/>
</dbReference>
<keyword evidence="5" id="KW-1133">Transmembrane helix</keyword>
<dbReference type="Pfam" id="PF04977">
    <property type="entry name" value="DivIC"/>
    <property type="match status" value="1"/>
</dbReference>
<dbReference type="GO" id="GO:0051301">
    <property type="term" value="P:cell division"/>
    <property type="evidence" value="ECO:0007669"/>
    <property type="project" value="UniProtKB-KW"/>
</dbReference>
<keyword evidence="4" id="KW-0812">Transmembrane</keyword>
<evidence type="ECO:0000256" key="5">
    <source>
        <dbReference type="ARBA" id="ARBA00022989"/>
    </source>
</evidence>
<protein>
    <submittedName>
        <fullName evidence="8">Septum formation initiator family protein</fullName>
    </submittedName>
</protein>